<evidence type="ECO:0000313" key="1">
    <source>
        <dbReference type="EMBL" id="JAH92536.1"/>
    </source>
</evidence>
<reference evidence="1" key="2">
    <citation type="journal article" date="2015" name="Fish Shellfish Immunol.">
        <title>Early steps in the European eel (Anguilla anguilla)-Vibrio vulnificus interaction in the gills: Role of the RtxA13 toxin.</title>
        <authorList>
            <person name="Callol A."/>
            <person name="Pajuelo D."/>
            <person name="Ebbesson L."/>
            <person name="Teles M."/>
            <person name="MacKenzie S."/>
            <person name="Amaro C."/>
        </authorList>
    </citation>
    <scope>NUCLEOTIDE SEQUENCE</scope>
</reference>
<protein>
    <submittedName>
        <fullName evidence="1">Uncharacterized protein</fullName>
    </submittedName>
</protein>
<organism evidence="1">
    <name type="scientific">Anguilla anguilla</name>
    <name type="common">European freshwater eel</name>
    <name type="synonym">Muraena anguilla</name>
    <dbReference type="NCBI Taxonomy" id="7936"/>
    <lineage>
        <taxon>Eukaryota</taxon>
        <taxon>Metazoa</taxon>
        <taxon>Chordata</taxon>
        <taxon>Craniata</taxon>
        <taxon>Vertebrata</taxon>
        <taxon>Euteleostomi</taxon>
        <taxon>Actinopterygii</taxon>
        <taxon>Neopterygii</taxon>
        <taxon>Teleostei</taxon>
        <taxon>Anguilliformes</taxon>
        <taxon>Anguillidae</taxon>
        <taxon>Anguilla</taxon>
    </lineage>
</organism>
<name>A0A0E9WQH6_ANGAN</name>
<accession>A0A0E9WQH6</accession>
<dbReference type="AlphaFoldDB" id="A0A0E9WQH6"/>
<proteinExistence type="predicted"/>
<reference evidence="1" key="1">
    <citation type="submission" date="2014-11" db="EMBL/GenBank/DDBJ databases">
        <authorList>
            <person name="Amaro Gonzalez C."/>
        </authorList>
    </citation>
    <scope>NUCLEOTIDE SEQUENCE</scope>
</reference>
<dbReference type="EMBL" id="GBXM01016041">
    <property type="protein sequence ID" value="JAH92536.1"/>
    <property type="molecule type" value="Transcribed_RNA"/>
</dbReference>
<sequence length="76" mass="8578">MHGLPSSACAGHTGYRTHSLGMVESSISLDRAADFIKPKKKIQDNRTSYAAVGGRENHLSCHIWYDYTPFIMCYFH</sequence>